<dbReference type="Proteomes" id="UP001152803">
    <property type="component" value="Unassembled WGS sequence"/>
</dbReference>
<dbReference type="GO" id="GO:0005634">
    <property type="term" value="C:nucleus"/>
    <property type="evidence" value="ECO:0007669"/>
    <property type="project" value="TreeGrafter"/>
</dbReference>
<dbReference type="GO" id="GO:0003887">
    <property type="term" value="F:DNA-directed DNA polymerase activity"/>
    <property type="evidence" value="ECO:0007669"/>
    <property type="project" value="UniProtKB-EC"/>
</dbReference>
<dbReference type="Pfam" id="PF24055">
    <property type="entry name" value="POL3_N"/>
    <property type="match status" value="1"/>
</dbReference>
<reference evidence="5" key="1">
    <citation type="journal article" date="2023" name="Science">
        <title>Genome structures resolve the early diversification of teleost fishes.</title>
        <authorList>
            <person name="Parey E."/>
            <person name="Louis A."/>
            <person name="Montfort J."/>
            <person name="Bouchez O."/>
            <person name="Roques C."/>
            <person name="Iampietro C."/>
            <person name="Lluch J."/>
            <person name="Castinel A."/>
            <person name="Donnadieu C."/>
            <person name="Desvignes T."/>
            <person name="Floi Bucao C."/>
            <person name="Jouanno E."/>
            <person name="Wen M."/>
            <person name="Mejri S."/>
            <person name="Dirks R."/>
            <person name="Jansen H."/>
            <person name="Henkel C."/>
            <person name="Chen W.J."/>
            <person name="Zahm M."/>
            <person name="Cabau C."/>
            <person name="Klopp C."/>
            <person name="Thompson A.W."/>
            <person name="Robinson-Rechavi M."/>
            <person name="Braasch I."/>
            <person name="Lecointre G."/>
            <person name="Bobe J."/>
            <person name="Postlethwait J.H."/>
            <person name="Berthelot C."/>
            <person name="Roest Crollius H."/>
            <person name="Guiguen Y."/>
        </authorList>
    </citation>
    <scope>NUCLEOTIDE SEQUENCE</scope>
    <source>
        <strain evidence="5">Concon-B</strain>
    </source>
</reference>
<dbReference type="PANTHER" id="PTHR45812">
    <property type="entry name" value="DNA POLYMERASE ZETA CATALYTIC SUBUNIT"/>
    <property type="match status" value="1"/>
</dbReference>
<feature type="domain" description="DNA polymerase zeta catalytic subunit N-terminal" evidence="4">
    <location>
        <begin position="13"/>
        <end position="43"/>
    </location>
</feature>
<accession>A0A9Q1DM34</accession>
<dbReference type="EMBL" id="JAFJMO010000006">
    <property type="protein sequence ID" value="KAJ8275068.1"/>
    <property type="molecule type" value="Genomic_DNA"/>
</dbReference>
<feature type="region of interest" description="Disordered" evidence="2">
    <location>
        <begin position="173"/>
        <end position="209"/>
    </location>
</feature>
<name>A0A9Q1DM34_CONCO</name>
<dbReference type="SUPFAM" id="SSF53098">
    <property type="entry name" value="Ribonuclease H-like"/>
    <property type="match status" value="1"/>
</dbReference>
<evidence type="ECO:0000256" key="1">
    <source>
        <dbReference type="ARBA" id="ARBA00049244"/>
    </source>
</evidence>
<comment type="caution">
    <text evidence="5">The sequence shown here is derived from an EMBL/GenBank/DDBJ whole genome shotgun (WGS) entry which is preliminary data.</text>
</comment>
<dbReference type="AlphaFoldDB" id="A0A9Q1DM34"/>
<dbReference type="GO" id="GO:0000724">
    <property type="term" value="P:double-strand break repair via homologous recombination"/>
    <property type="evidence" value="ECO:0007669"/>
    <property type="project" value="TreeGrafter"/>
</dbReference>
<protein>
    <recommendedName>
        <fullName evidence="7">DNA polymerase zeta catalytic subunit</fullName>
    </recommendedName>
</protein>
<dbReference type="InterPro" id="IPR030559">
    <property type="entry name" value="PolZ_Rev3"/>
</dbReference>
<comment type="catalytic activity">
    <reaction evidence="1">
        <text>DNA(n) + a 2'-deoxyribonucleoside 5'-triphosphate = DNA(n+1) + diphosphate</text>
        <dbReference type="Rhea" id="RHEA:22508"/>
        <dbReference type="Rhea" id="RHEA-COMP:17339"/>
        <dbReference type="Rhea" id="RHEA-COMP:17340"/>
        <dbReference type="ChEBI" id="CHEBI:33019"/>
        <dbReference type="ChEBI" id="CHEBI:61560"/>
        <dbReference type="ChEBI" id="CHEBI:173112"/>
        <dbReference type="EC" id="2.7.7.7"/>
    </reaction>
</comment>
<evidence type="ECO:0008006" key="7">
    <source>
        <dbReference type="Google" id="ProtNLM"/>
    </source>
</evidence>
<evidence type="ECO:0000256" key="2">
    <source>
        <dbReference type="SAM" id="MobiDB-lite"/>
    </source>
</evidence>
<feature type="non-terminal residue" evidence="5">
    <location>
        <position position="209"/>
    </location>
</feature>
<dbReference type="Pfam" id="PF24065">
    <property type="entry name" value="REV3_N"/>
    <property type="match status" value="1"/>
</dbReference>
<dbReference type="PANTHER" id="PTHR45812:SF1">
    <property type="entry name" value="DNA POLYMERASE ZETA CATALYTIC SUBUNIT"/>
    <property type="match status" value="1"/>
</dbReference>
<evidence type="ECO:0000313" key="6">
    <source>
        <dbReference type="Proteomes" id="UP001152803"/>
    </source>
</evidence>
<evidence type="ECO:0000259" key="3">
    <source>
        <dbReference type="Pfam" id="PF24055"/>
    </source>
</evidence>
<evidence type="ECO:0000259" key="4">
    <source>
        <dbReference type="Pfam" id="PF24065"/>
    </source>
</evidence>
<feature type="domain" description="DNA polymerase delta/zeta catalytic subunit N-terminal" evidence="3">
    <location>
        <begin position="44"/>
        <end position="122"/>
    </location>
</feature>
<dbReference type="GO" id="GO:0016035">
    <property type="term" value="C:zeta DNA polymerase complex"/>
    <property type="evidence" value="ECO:0007669"/>
    <property type="project" value="InterPro"/>
</dbReference>
<gene>
    <name evidence="5" type="ORF">COCON_G00096930</name>
</gene>
<evidence type="ECO:0000313" key="5">
    <source>
        <dbReference type="EMBL" id="KAJ8275068.1"/>
    </source>
</evidence>
<proteinExistence type="predicted"/>
<sequence length="209" mass="23518">MASPIKDLDVCYSEFRESDVKRVPVVRIFGATPAGQKTCLHLHGIFPYIYVPYDGYGQEPDRYLRQVAYSIDRALNVSMGNPSSSAQHVFKVALVSGMPFYGYHAKEKQFMKIYLHNPQMVKRVCELLQGGAVMNKSYQPHESHVPYLLQLFIDYNLYGMNLVNLGAVKFRKSRRKEESSGQGRSEPGGRSTSRLGKSPCASRLGDTSL</sequence>
<dbReference type="InterPro" id="IPR012337">
    <property type="entry name" value="RNaseH-like_sf"/>
</dbReference>
<keyword evidence="6" id="KW-1185">Reference proteome</keyword>
<dbReference type="GO" id="GO:0042276">
    <property type="term" value="P:error-prone translesion synthesis"/>
    <property type="evidence" value="ECO:0007669"/>
    <property type="project" value="TreeGrafter"/>
</dbReference>
<dbReference type="OrthoDB" id="8936361at2759"/>
<dbReference type="FunFam" id="3.30.342.10:FF:000002">
    <property type="entry name" value="DNA polymerase zeta catalytic subunit isoform X1"/>
    <property type="match status" value="1"/>
</dbReference>
<dbReference type="InterPro" id="IPR056435">
    <property type="entry name" value="DPOD/Z_N"/>
</dbReference>
<dbReference type="Gene3D" id="3.30.342.10">
    <property type="entry name" value="DNA Polymerase, chain B, domain 1"/>
    <property type="match status" value="1"/>
</dbReference>
<organism evidence="5 6">
    <name type="scientific">Conger conger</name>
    <name type="common">Conger eel</name>
    <name type="synonym">Muraena conger</name>
    <dbReference type="NCBI Taxonomy" id="82655"/>
    <lineage>
        <taxon>Eukaryota</taxon>
        <taxon>Metazoa</taxon>
        <taxon>Chordata</taxon>
        <taxon>Craniata</taxon>
        <taxon>Vertebrata</taxon>
        <taxon>Euteleostomi</taxon>
        <taxon>Actinopterygii</taxon>
        <taxon>Neopterygii</taxon>
        <taxon>Teleostei</taxon>
        <taxon>Anguilliformes</taxon>
        <taxon>Congridae</taxon>
        <taxon>Conger</taxon>
    </lineage>
</organism>
<dbReference type="InterPro" id="IPR056447">
    <property type="entry name" value="REV3_N"/>
</dbReference>